<dbReference type="Proteomes" id="UP001589748">
    <property type="component" value="Unassembled WGS sequence"/>
</dbReference>
<sequence>MSEARGGRPGGPRRPRQDRAIGEQARPAGQRERSGVQRDRFTAVDDARRVAFAVLRAVGDEDAYANLVLPKMLRAKRLDARDAAFATELTYGVLRGRGAYDALIASVTDRALSEIDAPVLDVLRIGAHQLLAMRVPDHAAVATSVALARVEVGAGPSGLVNAVLRSLVGLDLATELDRLAAEAGGSEDARLALVSSHPEWIVRSLREALRAHGSDPAELPVLLAADNEAPAVALCALPGLAAPRKLLEPDTRVELEPGRWSPTAAVVRRGDPGAVPAVRDGNARVQDEGSQLVAHVLAAAPLEGRDEAWLDLCAGPGGKAALLAAVAATRGARLTAVEVAPHRAELVRTSLAGIRRSHGEDAVTVRVADGREVGDDEPAAYDRILVDAPCTGLGALRRRPEARWRRTPADLGSLGPLQRELLGSALRAVRPGGVVAYATCSPVLAETRLVVDDAIRAAGKQGLEVERLDTPAVLATVPGAESMPGVAAGQAVQLWPHTHGTDAMHVQLLRRR</sequence>
<dbReference type="Pfam" id="PF01189">
    <property type="entry name" value="Methyltr_RsmB-F"/>
    <property type="match status" value="1"/>
</dbReference>
<evidence type="ECO:0000256" key="3">
    <source>
        <dbReference type="ARBA" id="ARBA00022691"/>
    </source>
</evidence>
<feature type="binding site" evidence="5">
    <location>
        <begin position="313"/>
        <end position="319"/>
    </location>
    <ligand>
        <name>S-adenosyl-L-methionine</name>
        <dbReference type="ChEBI" id="CHEBI:59789"/>
    </ligand>
</feature>
<reference evidence="8 9" key="1">
    <citation type="submission" date="2024-09" db="EMBL/GenBank/DDBJ databases">
        <authorList>
            <person name="Sun Q."/>
            <person name="Mori K."/>
        </authorList>
    </citation>
    <scope>NUCLEOTIDE SEQUENCE [LARGE SCALE GENOMIC DNA]</scope>
    <source>
        <strain evidence="8 9">TISTR 1856</strain>
    </source>
</reference>
<dbReference type="GO" id="GO:0032259">
    <property type="term" value="P:methylation"/>
    <property type="evidence" value="ECO:0007669"/>
    <property type="project" value="UniProtKB-KW"/>
</dbReference>
<dbReference type="PANTHER" id="PTHR22807:SF53">
    <property type="entry name" value="RIBOSOMAL RNA SMALL SUBUNIT METHYLTRANSFERASE B-RELATED"/>
    <property type="match status" value="1"/>
</dbReference>
<keyword evidence="3 5" id="KW-0949">S-adenosyl-L-methionine</keyword>
<dbReference type="GO" id="GO:0008168">
    <property type="term" value="F:methyltransferase activity"/>
    <property type="evidence" value="ECO:0007669"/>
    <property type="project" value="UniProtKB-KW"/>
</dbReference>
<dbReference type="PROSITE" id="PS51686">
    <property type="entry name" value="SAM_MT_RSMB_NOP"/>
    <property type="match status" value="1"/>
</dbReference>
<dbReference type="PRINTS" id="PR02008">
    <property type="entry name" value="RCMTFAMILY"/>
</dbReference>
<gene>
    <name evidence="8" type="ORF">ACFFVI_04995</name>
</gene>
<keyword evidence="2 5" id="KW-0808">Transferase</keyword>
<dbReference type="PANTHER" id="PTHR22807">
    <property type="entry name" value="NOP2 YEAST -RELATED NOL1/NOP2/FMU SUN DOMAIN-CONTAINING"/>
    <property type="match status" value="1"/>
</dbReference>
<feature type="binding site" evidence="5">
    <location>
        <position position="369"/>
    </location>
    <ligand>
        <name>S-adenosyl-L-methionine</name>
        <dbReference type="ChEBI" id="CHEBI:59789"/>
    </ligand>
</feature>
<dbReference type="InterPro" id="IPR001678">
    <property type="entry name" value="MeTrfase_RsmB-F_NOP2_dom"/>
</dbReference>
<dbReference type="CDD" id="cd02440">
    <property type="entry name" value="AdoMet_MTases"/>
    <property type="match status" value="1"/>
</dbReference>
<dbReference type="SUPFAM" id="SSF53335">
    <property type="entry name" value="S-adenosyl-L-methionine-dependent methyltransferases"/>
    <property type="match status" value="1"/>
</dbReference>
<protein>
    <submittedName>
        <fullName evidence="8">RsmB/NOP family class I SAM-dependent RNA methyltransferase</fullName>
        <ecNumber evidence="8">2.1.1.-</ecNumber>
    </submittedName>
</protein>
<dbReference type="InterPro" id="IPR006027">
    <property type="entry name" value="NusB_RsmB_TIM44"/>
</dbReference>
<feature type="domain" description="SAM-dependent MTase RsmB/NOP-type" evidence="7">
    <location>
        <begin position="207"/>
        <end position="512"/>
    </location>
</feature>
<name>A0ABV5LQF9_9ACTN</name>
<dbReference type="Gene3D" id="3.40.50.150">
    <property type="entry name" value="Vaccinia Virus protein VP39"/>
    <property type="match status" value="1"/>
</dbReference>
<dbReference type="RefSeq" id="WP_380138526.1">
    <property type="nucleotide sequence ID" value="NZ_JBHLUI010000009.1"/>
</dbReference>
<evidence type="ECO:0000313" key="9">
    <source>
        <dbReference type="Proteomes" id="UP001589748"/>
    </source>
</evidence>
<dbReference type="InterPro" id="IPR029063">
    <property type="entry name" value="SAM-dependent_MTases_sf"/>
</dbReference>
<dbReference type="EMBL" id="JBHMDM010000003">
    <property type="protein sequence ID" value="MFB9376318.1"/>
    <property type="molecule type" value="Genomic_DNA"/>
</dbReference>
<comment type="caution">
    <text evidence="8">The sequence shown here is derived from an EMBL/GenBank/DDBJ whole genome shotgun (WGS) entry which is preliminary data.</text>
</comment>
<dbReference type="Gene3D" id="1.10.940.10">
    <property type="entry name" value="NusB-like"/>
    <property type="match status" value="1"/>
</dbReference>
<evidence type="ECO:0000256" key="2">
    <source>
        <dbReference type="ARBA" id="ARBA00022679"/>
    </source>
</evidence>
<keyword evidence="9" id="KW-1185">Reference proteome</keyword>
<dbReference type="InterPro" id="IPR049560">
    <property type="entry name" value="MeTrfase_RsmB-F_NOP2_cat"/>
</dbReference>
<dbReference type="InterPro" id="IPR023267">
    <property type="entry name" value="RCMT"/>
</dbReference>
<dbReference type="Pfam" id="PF01029">
    <property type="entry name" value="NusB"/>
    <property type="match status" value="1"/>
</dbReference>
<evidence type="ECO:0000256" key="6">
    <source>
        <dbReference type="SAM" id="MobiDB-lite"/>
    </source>
</evidence>
<evidence type="ECO:0000256" key="4">
    <source>
        <dbReference type="ARBA" id="ARBA00022884"/>
    </source>
</evidence>
<evidence type="ECO:0000256" key="5">
    <source>
        <dbReference type="PROSITE-ProRule" id="PRU01023"/>
    </source>
</evidence>
<organism evidence="8 9">
    <name type="scientific">Kineococcus gynurae</name>
    <dbReference type="NCBI Taxonomy" id="452979"/>
    <lineage>
        <taxon>Bacteria</taxon>
        <taxon>Bacillati</taxon>
        <taxon>Actinomycetota</taxon>
        <taxon>Actinomycetes</taxon>
        <taxon>Kineosporiales</taxon>
        <taxon>Kineosporiaceae</taxon>
        <taxon>Kineococcus</taxon>
    </lineage>
</organism>
<feature type="region of interest" description="Disordered" evidence="6">
    <location>
        <begin position="1"/>
        <end position="39"/>
    </location>
</feature>
<evidence type="ECO:0000256" key="1">
    <source>
        <dbReference type="ARBA" id="ARBA00022603"/>
    </source>
</evidence>
<evidence type="ECO:0000313" key="8">
    <source>
        <dbReference type="EMBL" id="MFB9376318.1"/>
    </source>
</evidence>
<feature type="active site" description="Nucleophile" evidence="5">
    <location>
        <position position="440"/>
    </location>
</feature>
<evidence type="ECO:0000259" key="7">
    <source>
        <dbReference type="PROSITE" id="PS51686"/>
    </source>
</evidence>
<dbReference type="EC" id="2.1.1.-" evidence="8"/>
<comment type="similarity">
    <text evidence="5">Belongs to the class I-like SAM-binding methyltransferase superfamily. RsmB/NOP family.</text>
</comment>
<keyword evidence="4 5" id="KW-0694">RNA-binding</keyword>
<feature type="binding site" evidence="5">
    <location>
        <position position="338"/>
    </location>
    <ligand>
        <name>S-adenosyl-L-methionine</name>
        <dbReference type="ChEBI" id="CHEBI:59789"/>
    </ligand>
</feature>
<dbReference type="InterPro" id="IPR035926">
    <property type="entry name" value="NusB-like_sf"/>
</dbReference>
<feature type="binding site" evidence="5">
    <location>
        <position position="387"/>
    </location>
    <ligand>
        <name>S-adenosyl-L-methionine</name>
        <dbReference type="ChEBI" id="CHEBI:59789"/>
    </ligand>
</feature>
<feature type="compositionally biased region" description="Basic and acidic residues" evidence="6">
    <location>
        <begin position="29"/>
        <end position="39"/>
    </location>
</feature>
<proteinExistence type="inferred from homology"/>
<accession>A0ABV5LQF9</accession>
<keyword evidence="1 5" id="KW-0489">Methyltransferase</keyword>
<dbReference type="SUPFAM" id="SSF48013">
    <property type="entry name" value="NusB-like"/>
    <property type="match status" value="1"/>
</dbReference>